<dbReference type="RefSeq" id="WP_246167753.1">
    <property type="nucleotide sequence ID" value="NZ_BAAALV010000008.1"/>
</dbReference>
<keyword evidence="4" id="KW-1185">Reference proteome</keyword>
<organism evidence="3 4">
    <name type="scientific">Arthrobacter gandavensis</name>
    <dbReference type="NCBI Taxonomy" id="169960"/>
    <lineage>
        <taxon>Bacteria</taxon>
        <taxon>Bacillati</taxon>
        <taxon>Actinomycetota</taxon>
        <taxon>Actinomycetes</taxon>
        <taxon>Micrococcales</taxon>
        <taxon>Micrococcaceae</taxon>
        <taxon>Arthrobacter</taxon>
    </lineage>
</organism>
<gene>
    <name evidence="3" type="ORF">GCM10009688_31970</name>
</gene>
<accession>A0ABN2PMM7</accession>
<dbReference type="SUPFAM" id="SSF53448">
    <property type="entry name" value="Nucleotide-diphospho-sugar transferases"/>
    <property type="match status" value="1"/>
</dbReference>
<dbReference type="Proteomes" id="UP001500784">
    <property type="component" value="Unassembled WGS sequence"/>
</dbReference>
<dbReference type="InterPro" id="IPR029044">
    <property type="entry name" value="Nucleotide-diphossugar_trans"/>
</dbReference>
<dbReference type="Gene3D" id="3.90.550.10">
    <property type="entry name" value="Spore Coat Polysaccharide Biosynthesis Protein SpsA, Chain A"/>
    <property type="match status" value="1"/>
</dbReference>
<dbReference type="EMBL" id="BAAALV010000008">
    <property type="protein sequence ID" value="GAA1924517.1"/>
    <property type="molecule type" value="Genomic_DNA"/>
</dbReference>
<dbReference type="PANTHER" id="PTHR19136">
    <property type="entry name" value="MOLYBDENUM COFACTOR GUANYLYLTRANSFERASE"/>
    <property type="match status" value="1"/>
</dbReference>
<reference evidence="3 4" key="1">
    <citation type="journal article" date="2019" name="Int. J. Syst. Evol. Microbiol.">
        <title>The Global Catalogue of Microorganisms (GCM) 10K type strain sequencing project: providing services to taxonomists for standard genome sequencing and annotation.</title>
        <authorList>
            <consortium name="The Broad Institute Genomics Platform"/>
            <consortium name="The Broad Institute Genome Sequencing Center for Infectious Disease"/>
            <person name="Wu L."/>
            <person name="Ma J."/>
        </authorList>
    </citation>
    <scope>NUCLEOTIDE SEQUENCE [LARGE SCALE GENOMIC DNA]</scope>
    <source>
        <strain evidence="3 4">JCM 13316</strain>
    </source>
</reference>
<dbReference type="PANTHER" id="PTHR19136:SF81">
    <property type="entry name" value="MOLYBDENUM COFACTOR GUANYLYLTRANSFERASE"/>
    <property type="match status" value="1"/>
</dbReference>
<protein>
    <recommendedName>
        <fullName evidence="2">MobA-like NTP transferase domain-containing protein</fullName>
    </recommendedName>
</protein>
<keyword evidence="1" id="KW-0808">Transferase</keyword>
<proteinExistence type="predicted"/>
<comment type="caution">
    <text evidence="3">The sequence shown here is derived from an EMBL/GenBank/DDBJ whole genome shotgun (WGS) entry which is preliminary data.</text>
</comment>
<name>A0ABN2PMM7_9MICC</name>
<evidence type="ECO:0000313" key="4">
    <source>
        <dbReference type="Proteomes" id="UP001500784"/>
    </source>
</evidence>
<dbReference type="InterPro" id="IPR025877">
    <property type="entry name" value="MobA-like_NTP_Trfase"/>
</dbReference>
<evidence type="ECO:0000259" key="2">
    <source>
        <dbReference type="Pfam" id="PF12804"/>
    </source>
</evidence>
<sequence length="226" mass="22708">MSGPQPAGYDAVILAGGRSSRLGGEPKAELVVEGETLLVRTLGAVKGAVNVAVAGPPSLARTLSNSGFAPLLVREDPPFAGPAAAVGAALTAIGSHSAESGTPRSPWTLILACDMPEAHRAVPVLLAAVHADPSCSVLAVDAAGKTQPLAGVYRTEALLEAVASGPGALANLSMFSMLARVQWREVAVPEGSTADVDTWDDAGKWGIRSRARTAAPSSGSAAAAKD</sequence>
<evidence type="ECO:0000256" key="1">
    <source>
        <dbReference type="ARBA" id="ARBA00022679"/>
    </source>
</evidence>
<feature type="domain" description="MobA-like NTP transferase" evidence="2">
    <location>
        <begin position="11"/>
        <end position="163"/>
    </location>
</feature>
<dbReference type="Pfam" id="PF12804">
    <property type="entry name" value="NTP_transf_3"/>
    <property type="match status" value="1"/>
</dbReference>
<evidence type="ECO:0000313" key="3">
    <source>
        <dbReference type="EMBL" id="GAA1924517.1"/>
    </source>
</evidence>